<dbReference type="SUPFAM" id="SSF51735">
    <property type="entry name" value="NAD(P)-binding Rossmann-fold domains"/>
    <property type="match status" value="1"/>
</dbReference>
<name>A0A368JVE2_9BACT</name>
<dbReference type="RefSeq" id="WP_114405193.1">
    <property type="nucleotide sequence ID" value="NZ_QOWE01000004.1"/>
</dbReference>
<dbReference type="PANTHER" id="PTHR43162">
    <property type="match status" value="1"/>
</dbReference>
<dbReference type="InterPro" id="IPR036291">
    <property type="entry name" value="NAD(P)-bd_dom_sf"/>
</dbReference>
<gene>
    <name evidence="2" type="ORF">DUE52_06680</name>
</gene>
<sequence length="297" mass="31993">MYVITGASGHTGTPIARQLLEAGKPVRVIVRSAEHLKELIDSGAQAAIGSLEDPDFLIEAFRGATAVYAIIPPNFTTPDFTGYQKRVADALTAAIRVNQVPYAVSLSSFGAHLPDQNGVIQGMTYLENQLNAVEDLRVVHLRAGFFFQNLFSSIGLLKATGLLAGFPIEGDKPLALVHTDDIAAVAARQLLALDFEGKTVRFVAGPRDLTFDEVAQIVGQALGKPDLVWTAFPYDQARAGMIQSGMTPSMADNYVEFCQRVNDGGLMGGFERNADNTTPTTLEDFARNELVAAYQTN</sequence>
<organism evidence="2 3">
    <name type="scientific">Larkinella punicea</name>
    <dbReference type="NCBI Taxonomy" id="2315727"/>
    <lineage>
        <taxon>Bacteria</taxon>
        <taxon>Pseudomonadati</taxon>
        <taxon>Bacteroidota</taxon>
        <taxon>Cytophagia</taxon>
        <taxon>Cytophagales</taxon>
        <taxon>Spirosomataceae</taxon>
        <taxon>Larkinella</taxon>
    </lineage>
</organism>
<feature type="domain" description="NmrA-like" evidence="1">
    <location>
        <begin position="3"/>
        <end position="285"/>
    </location>
</feature>
<dbReference type="InterPro" id="IPR008030">
    <property type="entry name" value="NmrA-like"/>
</dbReference>
<comment type="caution">
    <text evidence="2">The sequence shown here is derived from an EMBL/GenBank/DDBJ whole genome shotgun (WGS) entry which is preliminary data.</text>
</comment>
<dbReference type="EMBL" id="QOWE01000004">
    <property type="protein sequence ID" value="RCR70624.1"/>
    <property type="molecule type" value="Genomic_DNA"/>
</dbReference>
<evidence type="ECO:0000313" key="3">
    <source>
        <dbReference type="Proteomes" id="UP000253383"/>
    </source>
</evidence>
<evidence type="ECO:0000259" key="1">
    <source>
        <dbReference type="Pfam" id="PF05368"/>
    </source>
</evidence>
<dbReference type="OrthoDB" id="2149806at2"/>
<dbReference type="Pfam" id="PF05368">
    <property type="entry name" value="NmrA"/>
    <property type="match status" value="1"/>
</dbReference>
<accession>A0A368JVE2</accession>
<evidence type="ECO:0000313" key="2">
    <source>
        <dbReference type="EMBL" id="RCR70624.1"/>
    </source>
</evidence>
<dbReference type="InterPro" id="IPR051604">
    <property type="entry name" value="Ergot_Alk_Oxidoreductase"/>
</dbReference>
<dbReference type="Gene3D" id="3.40.50.720">
    <property type="entry name" value="NAD(P)-binding Rossmann-like Domain"/>
    <property type="match status" value="1"/>
</dbReference>
<dbReference type="PANTHER" id="PTHR43162:SF1">
    <property type="entry name" value="PRESTALK A DIFFERENTIATION PROTEIN A"/>
    <property type="match status" value="1"/>
</dbReference>
<dbReference type="Proteomes" id="UP000253383">
    <property type="component" value="Unassembled WGS sequence"/>
</dbReference>
<protein>
    <submittedName>
        <fullName evidence="2">NAD-dependent dehydratase</fullName>
    </submittedName>
</protein>
<dbReference type="Gene3D" id="3.90.25.10">
    <property type="entry name" value="UDP-galactose 4-epimerase, domain 1"/>
    <property type="match status" value="1"/>
</dbReference>
<keyword evidence="3" id="KW-1185">Reference proteome</keyword>
<dbReference type="AlphaFoldDB" id="A0A368JVE2"/>
<reference evidence="2 3" key="1">
    <citation type="submission" date="2018-07" db="EMBL/GenBank/DDBJ databases">
        <title>Genome analysis of Larkinella rosea.</title>
        <authorList>
            <person name="Zhou Z."/>
            <person name="Wang G."/>
        </authorList>
    </citation>
    <scope>NUCLEOTIDE SEQUENCE [LARGE SCALE GENOMIC DNA]</scope>
    <source>
        <strain evidence="3">zzj9</strain>
    </source>
</reference>
<proteinExistence type="predicted"/>